<sequence length="118" mass="14293">MCVGEPYCSGLWDTNIYWNTENLWNQRENAIAEMYYSREVRKRNCWLLRSKFGCSRILHASCELLLTRYRYMYIDRGGAYWPVLYDAIGGICTLLFYWCIDSIRNDDDNNERQRRNVY</sequence>
<proteinExistence type="predicted"/>
<gene>
    <name evidence="1" type="ORF">QAD02_017722</name>
</gene>
<protein>
    <submittedName>
        <fullName evidence="1">Uncharacterized protein</fullName>
    </submittedName>
</protein>
<keyword evidence="2" id="KW-1185">Reference proteome</keyword>
<reference evidence="1" key="1">
    <citation type="submission" date="2023-04" db="EMBL/GenBank/DDBJ databases">
        <title>A chromosome-level genome assembly of the parasitoid wasp Eretmocerus hayati.</title>
        <authorList>
            <person name="Zhong Y."/>
            <person name="Liu S."/>
            <person name="Liu Y."/>
        </authorList>
    </citation>
    <scope>NUCLEOTIDE SEQUENCE</scope>
    <source>
        <strain evidence="1">ZJU_SS_LIU_2023</strain>
    </source>
</reference>
<evidence type="ECO:0000313" key="1">
    <source>
        <dbReference type="EMBL" id="KAJ8681930.1"/>
    </source>
</evidence>
<evidence type="ECO:0000313" key="2">
    <source>
        <dbReference type="Proteomes" id="UP001239111"/>
    </source>
</evidence>
<accession>A0ACC2PJI7</accession>
<organism evidence="1 2">
    <name type="scientific">Eretmocerus hayati</name>
    <dbReference type="NCBI Taxonomy" id="131215"/>
    <lineage>
        <taxon>Eukaryota</taxon>
        <taxon>Metazoa</taxon>
        <taxon>Ecdysozoa</taxon>
        <taxon>Arthropoda</taxon>
        <taxon>Hexapoda</taxon>
        <taxon>Insecta</taxon>
        <taxon>Pterygota</taxon>
        <taxon>Neoptera</taxon>
        <taxon>Endopterygota</taxon>
        <taxon>Hymenoptera</taxon>
        <taxon>Apocrita</taxon>
        <taxon>Proctotrupomorpha</taxon>
        <taxon>Chalcidoidea</taxon>
        <taxon>Aphelinidae</taxon>
        <taxon>Aphelininae</taxon>
        <taxon>Eretmocerus</taxon>
    </lineage>
</organism>
<comment type="caution">
    <text evidence="1">The sequence shown here is derived from an EMBL/GenBank/DDBJ whole genome shotgun (WGS) entry which is preliminary data.</text>
</comment>
<name>A0ACC2PJI7_9HYME</name>
<dbReference type="Proteomes" id="UP001239111">
    <property type="component" value="Chromosome 1"/>
</dbReference>
<dbReference type="EMBL" id="CM056741">
    <property type="protein sequence ID" value="KAJ8681930.1"/>
    <property type="molecule type" value="Genomic_DNA"/>
</dbReference>